<keyword evidence="2" id="KW-0489">Methyltransferase</keyword>
<keyword evidence="3" id="KW-1185">Reference proteome</keyword>
<reference evidence="2 3" key="1">
    <citation type="submission" date="2019-03" db="EMBL/GenBank/DDBJ databases">
        <title>Genomic Encyclopedia of Type Strains, Phase IV (KMG-IV): sequencing the most valuable type-strain genomes for metagenomic binning, comparative biology and taxonomic classification.</title>
        <authorList>
            <person name="Goeker M."/>
        </authorList>
    </citation>
    <scope>NUCLEOTIDE SEQUENCE [LARGE SCALE GENOMIC DNA]</scope>
    <source>
        <strain evidence="2 3">DSM 28679</strain>
    </source>
</reference>
<comment type="caution">
    <text evidence="2">The sequence shown here is derived from an EMBL/GenBank/DDBJ whole genome shotgun (WGS) entry which is preliminary data.</text>
</comment>
<name>A0A4R6TWH0_9GAMM</name>
<dbReference type="Pfam" id="PF13649">
    <property type="entry name" value="Methyltransf_25"/>
    <property type="match status" value="1"/>
</dbReference>
<dbReference type="OrthoDB" id="9791837at2"/>
<evidence type="ECO:0000313" key="3">
    <source>
        <dbReference type="Proteomes" id="UP000294575"/>
    </source>
</evidence>
<protein>
    <submittedName>
        <fullName evidence="2">Methyltransferase family protein</fullName>
    </submittedName>
</protein>
<dbReference type="RefSeq" id="WP_101495966.1">
    <property type="nucleotide sequence ID" value="NZ_LNJZ01000003.1"/>
</dbReference>
<organism evidence="2 3">
    <name type="scientific">Thiopseudomonas denitrificans</name>
    <dbReference type="NCBI Taxonomy" id="1501432"/>
    <lineage>
        <taxon>Bacteria</taxon>
        <taxon>Pseudomonadati</taxon>
        <taxon>Pseudomonadota</taxon>
        <taxon>Gammaproteobacteria</taxon>
        <taxon>Pseudomonadales</taxon>
        <taxon>Pseudomonadaceae</taxon>
        <taxon>Thiopseudomonas</taxon>
    </lineage>
</organism>
<proteinExistence type="predicted"/>
<dbReference type="GO" id="GO:0008168">
    <property type="term" value="F:methyltransferase activity"/>
    <property type="evidence" value="ECO:0007669"/>
    <property type="project" value="UniProtKB-KW"/>
</dbReference>
<keyword evidence="2" id="KW-0808">Transferase</keyword>
<feature type="domain" description="Methyltransferase" evidence="1">
    <location>
        <begin position="58"/>
        <end position="137"/>
    </location>
</feature>
<dbReference type="Gene3D" id="3.40.50.150">
    <property type="entry name" value="Vaccinia Virus protein VP39"/>
    <property type="match status" value="1"/>
</dbReference>
<evidence type="ECO:0000259" key="1">
    <source>
        <dbReference type="Pfam" id="PF13649"/>
    </source>
</evidence>
<dbReference type="InterPro" id="IPR029063">
    <property type="entry name" value="SAM-dependent_MTases_sf"/>
</dbReference>
<dbReference type="AlphaFoldDB" id="A0A4R6TWH0"/>
<gene>
    <name evidence="2" type="ORF">DFQ45_10637</name>
</gene>
<dbReference type="SUPFAM" id="SSF53335">
    <property type="entry name" value="S-adenosyl-L-methionine-dependent methyltransferases"/>
    <property type="match status" value="1"/>
</dbReference>
<accession>A0A4R6TWH0</accession>
<dbReference type="CDD" id="cd02440">
    <property type="entry name" value="AdoMet_MTases"/>
    <property type="match status" value="1"/>
</dbReference>
<dbReference type="GO" id="GO:0032259">
    <property type="term" value="P:methylation"/>
    <property type="evidence" value="ECO:0007669"/>
    <property type="project" value="UniProtKB-KW"/>
</dbReference>
<dbReference type="Proteomes" id="UP000294575">
    <property type="component" value="Unassembled WGS sequence"/>
</dbReference>
<dbReference type="EMBL" id="SNYK01000006">
    <property type="protein sequence ID" value="TDQ37811.1"/>
    <property type="molecule type" value="Genomic_DNA"/>
</dbReference>
<dbReference type="InterPro" id="IPR041698">
    <property type="entry name" value="Methyltransf_25"/>
</dbReference>
<sequence>MNLQQYFAGLLDSHQPDLALSEQTWDRRADEVSRFTVSATDVALQTVLQHHELSGQAVLEISFGGGRHLLEFARRGARVSGVEISANMLRHTQQKLQAAGLAGQADVLLHSSWEAVDLYQLGWEEAFDLVFLYMSPALSGTAMLRKALATSRSGFYVCSYAHREDSLLGELQDELGLPRRPVGSKSADGLYNLFNLLYQWGYFPQLAFEERSGTSSHDPDYILQRYASWLWRDGASDEQCQQLLQLLRERAKGGKVSSRSRDLVGHLYLDKRMRR</sequence>
<evidence type="ECO:0000313" key="2">
    <source>
        <dbReference type="EMBL" id="TDQ37811.1"/>
    </source>
</evidence>